<protein>
    <recommendedName>
        <fullName evidence="8">Na(+)-translocating NADH-quinone reductase subunit A</fullName>
        <shortName evidence="8">Na(+)-NQR subunit A</shortName>
        <shortName evidence="8">Na(+)-translocating NQR subunit A</shortName>
        <ecNumber evidence="8">7.2.1.1</ecNumber>
    </recommendedName>
    <alternativeName>
        <fullName evidence="8">NQR complex subunit A</fullName>
    </alternativeName>
    <alternativeName>
        <fullName evidence="8">NQR-1 subunit A</fullName>
    </alternativeName>
</protein>
<evidence type="ECO:0000259" key="9">
    <source>
        <dbReference type="Pfam" id="PF05896"/>
    </source>
</evidence>
<evidence type="ECO:0000313" key="13">
    <source>
        <dbReference type="Proteomes" id="UP000198820"/>
    </source>
</evidence>
<keyword evidence="4 8" id="KW-0915">Sodium</keyword>
<evidence type="ECO:0000256" key="8">
    <source>
        <dbReference type="HAMAP-Rule" id="MF_00425"/>
    </source>
</evidence>
<dbReference type="Proteomes" id="UP000198820">
    <property type="component" value="Unassembled WGS sequence"/>
</dbReference>
<keyword evidence="2 8" id="KW-1278">Translocase</keyword>
<dbReference type="InterPro" id="IPR056148">
    <property type="entry name" value="NQRA_2nd"/>
</dbReference>
<keyword evidence="13" id="KW-1185">Reference proteome</keyword>
<comment type="function">
    <text evidence="8">NQR complex catalyzes the reduction of ubiquinone-1 to ubiquinol by two successive reactions, coupled with the transport of Na(+) ions from the cytoplasm to the periplasm. NqrA to NqrE are probably involved in the second step, the conversion of ubisemiquinone to ubiquinol.</text>
</comment>
<dbReference type="GO" id="GO:0016655">
    <property type="term" value="F:oxidoreductase activity, acting on NAD(P)H, quinone or similar compound as acceptor"/>
    <property type="evidence" value="ECO:0007669"/>
    <property type="project" value="UniProtKB-UniRule"/>
</dbReference>
<evidence type="ECO:0000256" key="7">
    <source>
        <dbReference type="ARBA" id="ARBA00023201"/>
    </source>
</evidence>
<dbReference type="GO" id="GO:0006814">
    <property type="term" value="P:sodium ion transport"/>
    <property type="evidence" value="ECO:0007669"/>
    <property type="project" value="UniProtKB-UniRule"/>
</dbReference>
<dbReference type="Pfam" id="PF05896">
    <property type="entry name" value="NQRA_N"/>
    <property type="match status" value="1"/>
</dbReference>
<name>A0A1H4AUY2_9FLAO</name>
<keyword evidence="1 8" id="KW-0813">Transport</keyword>
<feature type="domain" description="NqrA second alpha/beta" evidence="11">
    <location>
        <begin position="115"/>
        <end position="258"/>
    </location>
</feature>
<feature type="domain" description="Na(+)-translocating NADH-quinone reductase subunit A C-terminal" evidence="10">
    <location>
        <begin position="263"/>
        <end position="309"/>
    </location>
</feature>
<keyword evidence="7 8" id="KW-0739">Sodium transport</keyword>
<comment type="similarity">
    <text evidence="8">Belongs to the NqrA family.</text>
</comment>
<evidence type="ECO:0000259" key="11">
    <source>
        <dbReference type="Pfam" id="PF24836"/>
    </source>
</evidence>
<dbReference type="EC" id="7.2.1.1" evidence="8"/>
<dbReference type="InterPro" id="IPR008703">
    <property type="entry name" value="NqrA"/>
</dbReference>
<dbReference type="STRING" id="908615.SAMN05421540_105151"/>
<evidence type="ECO:0000256" key="6">
    <source>
        <dbReference type="ARBA" id="ARBA00023075"/>
    </source>
</evidence>
<evidence type="ECO:0000256" key="4">
    <source>
        <dbReference type="ARBA" id="ARBA00023053"/>
    </source>
</evidence>
<comment type="catalytic activity">
    <reaction evidence="8">
        <text>a ubiquinone + n Na(+)(in) + NADH + H(+) = a ubiquinol + n Na(+)(out) + NAD(+)</text>
        <dbReference type="Rhea" id="RHEA:47748"/>
        <dbReference type="Rhea" id="RHEA-COMP:9565"/>
        <dbReference type="Rhea" id="RHEA-COMP:9566"/>
        <dbReference type="ChEBI" id="CHEBI:15378"/>
        <dbReference type="ChEBI" id="CHEBI:16389"/>
        <dbReference type="ChEBI" id="CHEBI:17976"/>
        <dbReference type="ChEBI" id="CHEBI:29101"/>
        <dbReference type="ChEBI" id="CHEBI:57540"/>
        <dbReference type="ChEBI" id="CHEBI:57945"/>
        <dbReference type="EC" id="7.2.1.1"/>
    </reaction>
</comment>
<dbReference type="InterPro" id="IPR056147">
    <property type="entry name" value="NQRA_N"/>
</dbReference>
<dbReference type="RefSeq" id="WP_093244021.1">
    <property type="nucleotide sequence ID" value="NZ_FNQF01000005.1"/>
</dbReference>
<proteinExistence type="inferred from homology"/>
<feature type="domain" description="NqrA N-terminal barrel-sandwich hybrid" evidence="9">
    <location>
        <begin position="5"/>
        <end position="98"/>
    </location>
</feature>
<dbReference type="EMBL" id="FNQF01000005">
    <property type="protein sequence ID" value="SEA39627.1"/>
    <property type="molecule type" value="Genomic_DNA"/>
</dbReference>
<accession>A0A1H4AUY2</accession>
<gene>
    <name evidence="8" type="primary">nqrA</name>
    <name evidence="12" type="ORF">SAMN05421540_105151</name>
</gene>
<keyword evidence="5 8" id="KW-0406">Ion transport</keyword>
<keyword evidence="6 8" id="KW-0830">Ubiquinone</keyword>
<dbReference type="PANTHER" id="PTHR37839">
    <property type="entry name" value="NA(+)-TRANSLOCATING NADH-QUINONE REDUCTASE SUBUNIT A"/>
    <property type="match status" value="1"/>
</dbReference>
<organism evidence="12 13">
    <name type="scientific">Psychroflexus halocasei</name>
    <dbReference type="NCBI Taxonomy" id="908615"/>
    <lineage>
        <taxon>Bacteria</taxon>
        <taxon>Pseudomonadati</taxon>
        <taxon>Bacteroidota</taxon>
        <taxon>Flavobacteriia</taxon>
        <taxon>Flavobacteriales</taxon>
        <taxon>Flavobacteriaceae</taxon>
        <taxon>Psychroflexus</taxon>
    </lineage>
</organism>
<evidence type="ECO:0000256" key="5">
    <source>
        <dbReference type="ARBA" id="ARBA00023065"/>
    </source>
</evidence>
<dbReference type="HAMAP" id="MF_00425">
    <property type="entry name" value="NqrA"/>
    <property type="match status" value="1"/>
</dbReference>
<evidence type="ECO:0000259" key="10">
    <source>
        <dbReference type="Pfam" id="PF11973"/>
    </source>
</evidence>
<evidence type="ECO:0000256" key="2">
    <source>
        <dbReference type="ARBA" id="ARBA00022967"/>
    </source>
</evidence>
<dbReference type="Pfam" id="PF24836">
    <property type="entry name" value="NQRA_2nd"/>
    <property type="match status" value="1"/>
</dbReference>
<sequence length="447" mass="49502">MSKSVKVKKGLKLPFKGEAEKILEVVPLSNTYSVKPPNFYSVVPKMLLKEGARVKAGDELFFSKYADQTRFVSPVSGLLKEIVRGAKRRILEVIIEADKEIEYKDFGSLSTESASSEDVKAKLFATGLGAFIKQRPYDVLADAEDTPKAIYVSAYNTAPLVADLEFVLKDKIEFFQEGINVLNKLTEGHVYLGVDSHSTSALKDVKNAEILSVSGPHPAGNVGTLVHETEPMNSGEKVWAVGAEDVAIIGELFKTGRFNAERTVAVTGQSAQDRKYYKTIIGAQVGSFVKAFDDNSRFISGDVLTGEKIDSDGHMSFYDNELTIIPEGDSYRMFGWIPFKDNHVHSMSKTSLSWLFPNRKYDVNTNLNGEERSLVVTGEMEEVMPLDIFPMELLKACMAGDVEKMENLGIYEVIPEDFALVDYVNTSKVEAQQIIRNGLDIMITEVG</sequence>
<dbReference type="Pfam" id="PF11973">
    <property type="entry name" value="NQRA_SLBB"/>
    <property type="match status" value="1"/>
</dbReference>
<dbReference type="PANTHER" id="PTHR37839:SF1">
    <property type="entry name" value="NA(+)-TRANSLOCATING NADH-QUINONE REDUCTASE SUBUNIT A"/>
    <property type="match status" value="1"/>
</dbReference>
<dbReference type="NCBIfam" id="TIGR01936">
    <property type="entry name" value="nqrA"/>
    <property type="match status" value="1"/>
</dbReference>
<keyword evidence="3 8" id="KW-0520">NAD</keyword>
<comment type="subunit">
    <text evidence="8">Composed of six subunits; NqrA, NqrB, NqrC, NqrD, NqrE and NqrF.</text>
</comment>
<dbReference type="InterPro" id="IPR022615">
    <property type="entry name" value="NqrA_C_domain"/>
</dbReference>
<dbReference type="AlphaFoldDB" id="A0A1H4AUY2"/>
<evidence type="ECO:0000256" key="3">
    <source>
        <dbReference type="ARBA" id="ARBA00023027"/>
    </source>
</evidence>
<evidence type="ECO:0000313" key="12">
    <source>
        <dbReference type="EMBL" id="SEA39627.1"/>
    </source>
</evidence>
<evidence type="ECO:0000256" key="1">
    <source>
        <dbReference type="ARBA" id="ARBA00022448"/>
    </source>
</evidence>
<reference evidence="12 13" key="1">
    <citation type="submission" date="2016-10" db="EMBL/GenBank/DDBJ databases">
        <authorList>
            <person name="de Groot N.N."/>
        </authorList>
    </citation>
    <scope>NUCLEOTIDE SEQUENCE [LARGE SCALE GENOMIC DNA]</scope>
    <source>
        <strain evidence="12 13">DSM 23581</strain>
    </source>
</reference>
<dbReference type="NCBIfam" id="NF003761">
    <property type="entry name" value="PRK05352.1-4"/>
    <property type="match status" value="1"/>
</dbReference>